<name>A0AAE3UBQ1_9BACT</name>
<feature type="transmembrane region" description="Helical" evidence="1">
    <location>
        <begin position="81"/>
        <end position="101"/>
    </location>
</feature>
<keyword evidence="1" id="KW-1133">Transmembrane helix</keyword>
<feature type="transmembrane region" description="Helical" evidence="1">
    <location>
        <begin position="141"/>
        <end position="158"/>
    </location>
</feature>
<comment type="caution">
    <text evidence="2">The sequence shown here is derived from an EMBL/GenBank/DDBJ whole genome shotgun (WGS) entry which is preliminary data.</text>
</comment>
<sequence>MTNENISLENQPDEPPTHTNPFWLTHAILFSILIAFAPRIYGNDWLGSLILLFFGLPFIILFGLVRLIISLRDQSFRKVWFIPSCFALVLSIAALLLRFSYLGPVARKVSVAFEPWDRNDIYDFKGIIPDQIYSVYVFEDIAHIVYAVGTLLVWIYLIRHNYHSYFRYALLMHYLAFALAFYVALAGPAHREKTVQMDPFGMIENSWNYVSKEF</sequence>
<feature type="transmembrane region" description="Helical" evidence="1">
    <location>
        <begin position="47"/>
        <end position="69"/>
    </location>
</feature>
<protein>
    <submittedName>
        <fullName evidence="2">Uncharacterized protein</fullName>
    </submittedName>
</protein>
<evidence type="ECO:0000313" key="3">
    <source>
        <dbReference type="Proteomes" id="UP001241110"/>
    </source>
</evidence>
<accession>A0AAE3UBQ1</accession>
<evidence type="ECO:0000256" key="1">
    <source>
        <dbReference type="SAM" id="Phobius"/>
    </source>
</evidence>
<dbReference type="AlphaFoldDB" id="A0AAE3UBQ1"/>
<keyword evidence="1" id="KW-0812">Transmembrane</keyword>
<gene>
    <name evidence="2" type="ORF">QNI16_36310</name>
</gene>
<feature type="transmembrane region" description="Helical" evidence="1">
    <location>
        <begin position="165"/>
        <end position="185"/>
    </location>
</feature>
<dbReference type="Proteomes" id="UP001241110">
    <property type="component" value="Unassembled WGS sequence"/>
</dbReference>
<organism evidence="2 3">
    <name type="scientific">Xanthocytophaga flava</name>
    <dbReference type="NCBI Taxonomy" id="3048013"/>
    <lineage>
        <taxon>Bacteria</taxon>
        <taxon>Pseudomonadati</taxon>
        <taxon>Bacteroidota</taxon>
        <taxon>Cytophagia</taxon>
        <taxon>Cytophagales</taxon>
        <taxon>Rhodocytophagaceae</taxon>
        <taxon>Xanthocytophaga</taxon>
    </lineage>
</organism>
<proteinExistence type="predicted"/>
<evidence type="ECO:0000313" key="2">
    <source>
        <dbReference type="EMBL" id="MDJ1486002.1"/>
    </source>
</evidence>
<dbReference type="EMBL" id="JASJOS010000026">
    <property type="protein sequence ID" value="MDJ1486002.1"/>
    <property type="molecule type" value="Genomic_DNA"/>
</dbReference>
<dbReference type="RefSeq" id="WP_313989299.1">
    <property type="nucleotide sequence ID" value="NZ_JASJOS010000026.1"/>
</dbReference>
<feature type="transmembrane region" description="Helical" evidence="1">
    <location>
        <begin position="21"/>
        <end position="41"/>
    </location>
</feature>
<keyword evidence="1" id="KW-0472">Membrane</keyword>
<reference evidence="2" key="1">
    <citation type="submission" date="2023-05" db="EMBL/GenBank/DDBJ databases">
        <authorList>
            <person name="Zhang X."/>
        </authorList>
    </citation>
    <scope>NUCLEOTIDE SEQUENCE</scope>
    <source>
        <strain evidence="2">YF14B1</strain>
    </source>
</reference>